<sequence length="35" mass="3914">QMTNNKPEIVSEFDKCPACGSTRRFAGEVAKEEIQ</sequence>
<reference evidence="1" key="1">
    <citation type="journal article" date="2014" name="Front. Microbiol.">
        <title>High frequency of phylogenetically diverse reductive dehalogenase-homologous genes in deep subseafloor sedimentary metagenomes.</title>
        <authorList>
            <person name="Kawai M."/>
            <person name="Futagami T."/>
            <person name="Toyoda A."/>
            <person name="Takaki Y."/>
            <person name="Nishi S."/>
            <person name="Hori S."/>
            <person name="Arai W."/>
            <person name="Tsubouchi T."/>
            <person name="Morono Y."/>
            <person name="Uchiyama I."/>
            <person name="Ito T."/>
            <person name="Fujiyama A."/>
            <person name="Inagaki F."/>
            <person name="Takami H."/>
        </authorList>
    </citation>
    <scope>NUCLEOTIDE SEQUENCE</scope>
    <source>
        <strain evidence="1">Expedition CK06-06</strain>
    </source>
</reference>
<accession>X1VV23</accession>
<proteinExistence type="predicted"/>
<dbReference type="AlphaFoldDB" id="X1VV23"/>
<evidence type="ECO:0000313" key="1">
    <source>
        <dbReference type="EMBL" id="GAJ14230.1"/>
    </source>
</evidence>
<comment type="caution">
    <text evidence="1">The sequence shown here is derived from an EMBL/GenBank/DDBJ whole genome shotgun (WGS) entry which is preliminary data.</text>
</comment>
<name>X1VV23_9ZZZZ</name>
<dbReference type="EMBL" id="BARW01031218">
    <property type="protein sequence ID" value="GAJ14230.1"/>
    <property type="molecule type" value="Genomic_DNA"/>
</dbReference>
<feature type="non-terminal residue" evidence="1">
    <location>
        <position position="1"/>
    </location>
</feature>
<organism evidence="1">
    <name type="scientific">marine sediment metagenome</name>
    <dbReference type="NCBI Taxonomy" id="412755"/>
    <lineage>
        <taxon>unclassified sequences</taxon>
        <taxon>metagenomes</taxon>
        <taxon>ecological metagenomes</taxon>
    </lineage>
</organism>
<protein>
    <submittedName>
        <fullName evidence="1">Uncharacterized protein</fullName>
    </submittedName>
</protein>
<gene>
    <name evidence="1" type="ORF">S12H4_49712</name>
</gene>